<organism evidence="1 2">
    <name type="scientific">Coniosporium tulheliwenetii</name>
    <dbReference type="NCBI Taxonomy" id="3383036"/>
    <lineage>
        <taxon>Eukaryota</taxon>
        <taxon>Fungi</taxon>
        <taxon>Dikarya</taxon>
        <taxon>Ascomycota</taxon>
        <taxon>Pezizomycotina</taxon>
        <taxon>Dothideomycetes</taxon>
        <taxon>Dothideomycetes incertae sedis</taxon>
        <taxon>Coniosporium</taxon>
    </lineage>
</organism>
<comment type="caution">
    <text evidence="1">The sequence shown here is derived from an EMBL/GenBank/DDBJ whole genome shotgun (WGS) entry which is preliminary data.</text>
</comment>
<reference evidence="1" key="1">
    <citation type="submission" date="2022-10" db="EMBL/GenBank/DDBJ databases">
        <title>Culturing micro-colonial fungi from biological soil crusts in the Mojave desert and describing Neophaeococcomyces mojavensis, and introducing the new genera and species Taxawa tesnikishii.</title>
        <authorList>
            <person name="Kurbessoian T."/>
            <person name="Stajich J.E."/>
        </authorList>
    </citation>
    <scope>NUCLEOTIDE SEQUENCE</scope>
    <source>
        <strain evidence="1">JES_115</strain>
    </source>
</reference>
<accession>A0ACC2YMA0</accession>
<dbReference type="Proteomes" id="UP001172680">
    <property type="component" value="Unassembled WGS sequence"/>
</dbReference>
<protein>
    <submittedName>
        <fullName evidence="1">Uncharacterized protein</fullName>
    </submittedName>
</protein>
<dbReference type="EMBL" id="JAPDRP010000025">
    <property type="protein sequence ID" value="KAJ9636277.1"/>
    <property type="molecule type" value="Genomic_DNA"/>
</dbReference>
<keyword evidence="2" id="KW-1185">Reference proteome</keyword>
<name>A0ACC2YMA0_9PEZI</name>
<sequence length="301" mass="32874">METLSTVQLTWHTIGPILAQYYTVIAPDNRGMGDSSVPSNDDYSAETVAEDLKGVLDFLNITQAYVFSHDKGVGLAAALAAKYRSLVRRIGFSEYLLPGYGYEQIACPAPTWSLYGPWQLAFFSVPDAAQYFISGREREMLAWYFFQASYSGMESISQDHLTRYATSISKPGFLRACLGYFSTATVAADGRFFNATLRSNPLTQPVLALGGEANFAPVSLVEQAFGPVGTDVAADLVPKAGHWIGKRIYVKRAAVLHWLMAVIADENPVWVANRLLSFFGDNAEGIPAVNLSSLTDRVTLG</sequence>
<evidence type="ECO:0000313" key="2">
    <source>
        <dbReference type="Proteomes" id="UP001172680"/>
    </source>
</evidence>
<evidence type="ECO:0000313" key="1">
    <source>
        <dbReference type="EMBL" id="KAJ9636277.1"/>
    </source>
</evidence>
<gene>
    <name evidence="1" type="ORF">H2199_007952</name>
</gene>
<proteinExistence type="predicted"/>